<dbReference type="SUPFAM" id="SSF53659">
    <property type="entry name" value="Isocitrate/Isopropylmalate dehydrogenase-like"/>
    <property type="match status" value="1"/>
</dbReference>
<evidence type="ECO:0000259" key="4">
    <source>
        <dbReference type="Pfam" id="PF01515"/>
    </source>
</evidence>
<dbReference type="PANTHER" id="PTHR43356:SF2">
    <property type="entry name" value="PHOSPHATE ACETYLTRANSFERASE"/>
    <property type="match status" value="1"/>
</dbReference>
<reference evidence="5 6" key="1">
    <citation type="submission" date="2021-01" db="EMBL/GenBank/DDBJ databases">
        <title>Prevotella A2931 sp. nov.</title>
        <authorList>
            <person name="Buhl M."/>
            <person name="Oberhettinger P."/>
        </authorList>
    </citation>
    <scope>NUCLEOTIDE SEQUENCE [LARGE SCALE GENOMIC DNA]</scope>
    <source>
        <strain evidence="5 6">A2931</strain>
    </source>
</reference>
<protein>
    <submittedName>
        <fullName evidence="5">Phosphate butyryltransferase</fullName>
    </submittedName>
</protein>
<keyword evidence="2" id="KW-0808">Transferase</keyword>
<accession>A0ABS3M6K2</accession>
<evidence type="ECO:0000256" key="1">
    <source>
        <dbReference type="ARBA" id="ARBA00005656"/>
    </source>
</evidence>
<evidence type="ECO:0000313" key="5">
    <source>
        <dbReference type="EMBL" id="MBO1363798.1"/>
    </source>
</evidence>
<feature type="domain" description="Phosphate acetyl/butaryl transferase" evidence="4">
    <location>
        <begin position="58"/>
        <end position="275"/>
    </location>
</feature>
<dbReference type="InterPro" id="IPR012147">
    <property type="entry name" value="P_Ac_Bu_trans"/>
</dbReference>
<gene>
    <name evidence="5" type="ORF">JHU38_08455</name>
</gene>
<dbReference type="Pfam" id="PF01515">
    <property type="entry name" value="PTA_PTB"/>
    <property type="match status" value="1"/>
</dbReference>
<proteinExistence type="inferred from homology"/>
<dbReference type="PIRSF" id="PIRSF000428">
    <property type="entry name" value="P_Ac_trans"/>
    <property type="match status" value="1"/>
</dbReference>
<evidence type="ECO:0000313" key="6">
    <source>
        <dbReference type="Proteomes" id="UP000664265"/>
    </source>
</evidence>
<sequence>MKAMQNFEDMTADLSESGVRKRVAMVCATDEHTRWAVERAREAGFAEPIYIDNVDKNAAAQEAVRLVREGEADLLMKGLINSDTLLHAVLDREKGMLPKGNVLTHIGVAEIPAYHKLIAYSDAAVIPYPTQEQRVAQVRYMVDLCHRLGIAEPKISLIHCSEKTNEKYFPFTMGYQDIIRMGREGAFGPCVIDGPLDLKTSCDKESMDLKGIVSSIAGDADGLIFPDIEAGNIFHKVITLFCGAEVGCMLQGTTAPIVMTSRGDSKESKFVSLALGVRNCLSRPL</sequence>
<comment type="caution">
    <text evidence="5">The sequence shown here is derived from an EMBL/GenBank/DDBJ whole genome shotgun (WGS) entry which is preliminary data.</text>
</comment>
<dbReference type="Gene3D" id="3.40.718.10">
    <property type="entry name" value="Isopropylmalate Dehydrogenase"/>
    <property type="match status" value="1"/>
</dbReference>
<name>A0ABS3M6K2_9BACT</name>
<dbReference type="InterPro" id="IPR002505">
    <property type="entry name" value="PTA_PTB"/>
</dbReference>
<organism evidence="5 6">
    <name type="scientific">Prevotella illustrans</name>
    <dbReference type="NCBI Taxonomy" id="2800387"/>
    <lineage>
        <taxon>Bacteria</taxon>
        <taxon>Pseudomonadati</taxon>
        <taxon>Bacteroidota</taxon>
        <taxon>Bacteroidia</taxon>
        <taxon>Bacteroidales</taxon>
        <taxon>Prevotellaceae</taxon>
        <taxon>Prevotella</taxon>
    </lineage>
</organism>
<dbReference type="InterPro" id="IPR050500">
    <property type="entry name" value="Phos_Acetyltrans/Butyryltrans"/>
</dbReference>
<dbReference type="PANTHER" id="PTHR43356">
    <property type="entry name" value="PHOSPHATE ACETYLTRANSFERASE"/>
    <property type="match status" value="1"/>
</dbReference>
<dbReference type="EMBL" id="JAERMS010000026">
    <property type="protein sequence ID" value="MBO1363798.1"/>
    <property type="molecule type" value="Genomic_DNA"/>
</dbReference>
<keyword evidence="6" id="KW-1185">Reference proteome</keyword>
<evidence type="ECO:0000256" key="2">
    <source>
        <dbReference type="ARBA" id="ARBA00022679"/>
    </source>
</evidence>
<dbReference type="Proteomes" id="UP000664265">
    <property type="component" value="Unassembled WGS sequence"/>
</dbReference>
<evidence type="ECO:0000256" key="3">
    <source>
        <dbReference type="ARBA" id="ARBA00023315"/>
    </source>
</evidence>
<comment type="similarity">
    <text evidence="1">Belongs to the phosphate acetyltransferase and butyryltransferase family.</text>
</comment>
<keyword evidence="3" id="KW-0012">Acyltransferase</keyword>